<name>A0A1M6H339_MALRU</name>
<dbReference type="SMART" id="SM00470">
    <property type="entry name" value="ParB"/>
    <property type="match status" value="1"/>
</dbReference>
<dbReference type="GO" id="GO:0005694">
    <property type="term" value="C:chromosome"/>
    <property type="evidence" value="ECO:0007669"/>
    <property type="project" value="TreeGrafter"/>
</dbReference>
<comment type="similarity">
    <text evidence="1">Belongs to the ParB family.</text>
</comment>
<protein>
    <submittedName>
        <fullName evidence="4">ParB-like nuclease domain-containing protein</fullName>
    </submittedName>
</protein>
<dbReference type="EMBL" id="FQZT01000005">
    <property type="protein sequence ID" value="SHJ16615.1"/>
    <property type="molecule type" value="Genomic_DNA"/>
</dbReference>
<evidence type="ECO:0000313" key="5">
    <source>
        <dbReference type="Proteomes" id="UP000184171"/>
    </source>
</evidence>
<dbReference type="GO" id="GO:0007059">
    <property type="term" value="P:chromosome segregation"/>
    <property type="evidence" value="ECO:0007669"/>
    <property type="project" value="UniProtKB-KW"/>
</dbReference>
<dbReference type="NCBIfam" id="TIGR00180">
    <property type="entry name" value="parB_part"/>
    <property type="match status" value="1"/>
</dbReference>
<dbReference type="STRING" id="1122189.SAMN02745165_01668"/>
<feature type="domain" description="ParB-like N-terminal" evidence="3">
    <location>
        <begin position="127"/>
        <end position="217"/>
    </location>
</feature>
<dbReference type="InterPro" id="IPR050336">
    <property type="entry name" value="Chromosome_partition/occlusion"/>
</dbReference>
<reference evidence="4 5" key="1">
    <citation type="submission" date="2016-11" db="EMBL/GenBank/DDBJ databases">
        <authorList>
            <person name="Jaros S."/>
            <person name="Januszkiewicz K."/>
            <person name="Wedrychowicz H."/>
        </authorList>
    </citation>
    <scope>NUCLEOTIDE SEQUENCE [LARGE SCALE GENOMIC DNA]</scope>
    <source>
        <strain evidence="4 5">DSM 5091</strain>
    </source>
</reference>
<dbReference type="OrthoDB" id="4204233at2"/>
<dbReference type="Gene3D" id="3.90.1530.30">
    <property type="match status" value="1"/>
</dbReference>
<dbReference type="Gene3D" id="1.10.10.2830">
    <property type="match status" value="1"/>
</dbReference>
<dbReference type="PANTHER" id="PTHR33375">
    <property type="entry name" value="CHROMOSOME-PARTITIONING PROTEIN PARB-RELATED"/>
    <property type="match status" value="1"/>
</dbReference>
<dbReference type="SUPFAM" id="SSF110849">
    <property type="entry name" value="ParB/Sulfiredoxin"/>
    <property type="match status" value="1"/>
</dbReference>
<dbReference type="Pfam" id="PF02195">
    <property type="entry name" value="ParB_N"/>
    <property type="match status" value="1"/>
</dbReference>
<dbReference type="Pfam" id="PF17762">
    <property type="entry name" value="HTH_ParB"/>
    <property type="match status" value="1"/>
</dbReference>
<evidence type="ECO:0000313" key="4">
    <source>
        <dbReference type="EMBL" id="SHJ16615.1"/>
    </source>
</evidence>
<organism evidence="4 5">
    <name type="scientific">Malonomonas rubra DSM 5091</name>
    <dbReference type="NCBI Taxonomy" id="1122189"/>
    <lineage>
        <taxon>Bacteria</taxon>
        <taxon>Pseudomonadati</taxon>
        <taxon>Thermodesulfobacteriota</taxon>
        <taxon>Desulfuromonadia</taxon>
        <taxon>Desulfuromonadales</taxon>
        <taxon>Geopsychrobacteraceae</taxon>
        <taxon>Malonomonas</taxon>
    </lineage>
</organism>
<dbReference type="InterPro" id="IPR036086">
    <property type="entry name" value="ParB/Sulfiredoxin_sf"/>
</dbReference>
<dbReference type="GO" id="GO:0003677">
    <property type="term" value="F:DNA binding"/>
    <property type="evidence" value="ECO:0007669"/>
    <property type="project" value="InterPro"/>
</dbReference>
<evidence type="ECO:0000256" key="2">
    <source>
        <dbReference type="ARBA" id="ARBA00022829"/>
    </source>
</evidence>
<dbReference type="CDD" id="cd16387">
    <property type="entry name" value="ParB_N_Srx"/>
    <property type="match status" value="1"/>
</dbReference>
<dbReference type="RefSeq" id="WP_139249335.1">
    <property type="nucleotide sequence ID" value="NZ_FQZT01000005.1"/>
</dbReference>
<keyword evidence="5" id="KW-1185">Reference proteome</keyword>
<dbReference type="AlphaFoldDB" id="A0A1M6H339"/>
<dbReference type="InterPro" id="IPR004437">
    <property type="entry name" value="ParB/RepB/Spo0J"/>
</dbReference>
<sequence length="367" mass="41334">MIYELFECLREIGIVYPENLPLDGEVHLFNVAGKKGLGWIIATENFAFYDSPLTSSVMAWNMRNIRPYPAPYRKRICTFVVEANRLKKMQRAEMKKNGKLAELKTPAEDKKYEFLDKEQVLVDRELYQVPIQSLLPDPDRLNNAFKTDVLDGLRLSIAKSGVLRPVRFRMDTEGYLILAAGSHRLVAAQDAGLEKIPAIFMASLSSNVMSLVKQLNNGTLSPIAEAEALLRLKNEGGLKSLEVADLINRAESTVCEILSLNRLPKAIKEVCRNDKKIPRSALVQIARVGSAEEMIDLFNRYRRGDMAINDLRHAVNQIKSPITLQKNIEILRTRLAKTDLETFGNKRTGIEAKLRKLTSTVQGLLSP</sequence>
<dbReference type="InterPro" id="IPR003115">
    <property type="entry name" value="ParB_N"/>
</dbReference>
<evidence type="ECO:0000259" key="3">
    <source>
        <dbReference type="SMART" id="SM00470"/>
    </source>
</evidence>
<dbReference type="InterPro" id="IPR041468">
    <property type="entry name" value="HTH_ParB/Spo0J"/>
</dbReference>
<dbReference type="SUPFAM" id="SSF109709">
    <property type="entry name" value="KorB DNA-binding domain-like"/>
    <property type="match status" value="1"/>
</dbReference>
<evidence type="ECO:0000256" key="1">
    <source>
        <dbReference type="ARBA" id="ARBA00006295"/>
    </source>
</evidence>
<keyword evidence="2" id="KW-0159">Chromosome partition</keyword>
<dbReference type="PANTHER" id="PTHR33375:SF1">
    <property type="entry name" value="CHROMOSOME-PARTITIONING PROTEIN PARB-RELATED"/>
    <property type="match status" value="1"/>
</dbReference>
<gene>
    <name evidence="4" type="ORF">SAMN02745165_01668</name>
</gene>
<dbReference type="Proteomes" id="UP000184171">
    <property type="component" value="Unassembled WGS sequence"/>
</dbReference>
<proteinExistence type="inferred from homology"/>
<accession>A0A1M6H339</accession>